<evidence type="ECO:0000259" key="5">
    <source>
        <dbReference type="PROSITE" id="PS50977"/>
    </source>
</evidence>
<dbReference type="SUPFAM" id="SSF46689">
    <property type="entry name" value="Homeodomain-like"/>
    <property type="match status" value="1"/>
</dbReference>
<keyword evidence="7" id="KW-1185">Reference proteome</keyword>
<sequence length="201" mass="21812">MSVTERPRGRPREFDPQRALATIKEQFVEHGYHATTLSHLTAATGLYKGSLYAAFGDKHELFLAVLRYTSAETLSRLEETLASAPGPLEGVRAYVRGQAVCVADLTANGRGCLVANTTLELLPGDDEVKAVVRTHQRKMIDRLAAVVDLAKGAGELTSARPSQVIARYVFTVVEGLWQIARIDPDPDTLADVVEAALDGLR</sequence>
<dbReference type="RefSeq" id="WP_205118636.1">
    <property type="nucleotide sequence ID" value="NZ_JAFBCM010000001.1"/>
</dbReference>
<organism evidence="6 7">
    <name type="scientific">Tenggerimyces flavus</name>
    <dbReference type="NCBI Taxonomy" id="1708749"/>
    <lineage>
        <taxon>Bacteria</taxon>
        <taxon>Bacillati</taxon>
        <taxon>Actinomycetota</taxon>
        <taxon>Actinomycetes</taxon>
        <taxon>Propionibacteriales</taxon>
        <taxon>Nocardioidaceae</taxon>
        <taxon>Tenggerimyces</taxon>
    </lineage>
</organism>
<evidence type="ECO:0000313" key="7">
    <source>
        <dbReference type="Proteomes" id="UP001595699"/>
    </source>
</evidence>
<proteinExistence type="predicted"/>
<dbReference type="Pfam" id="PF00440">
    <property type="entry name" value="TetR_N"/>
    <property type="match status" value="1"/>
</dbReference>
<reference evidence="7" key="1">
    <citation type="journal article" date="2019" name="Int. J. Syst. Evol. Microbiol.">
        <title>The Global Catalogue of Microorganisms (GCM) 10K type strain sequencing project: providing services to taxonomists for standard genome sequencing and annotation.</title>
        <authorList>
            <consortium name="The Broad Institute Genomics Platform"/>
            <consortium name="The Broad Institute Genome Sequencing Center for Infectious Disease"/>
            <person name="Wu L."/>
            <person name="Ma J."/>
        </authorList>
    </citation>
    <scope>NUCLEOTIDE SEQUENCE [LARGE SCALE GENOMIC DNA]</scope>
    <source>
        <strain evidence="7">CGMCC 4.7241</strain>
    </source>
</reference>
<dbReference type="EMBL" id="JBHRZH010000020">
    <property type="protein sequence ID" value="MFC3763766.1"/>
    <property type="molecule type" value="Genomic_DNA"/>
</dbReference>
<keyword evidence="1" id="KW-0805">Transcription regulation</keyword>
<evidence type="ECO:0000256" key="2">
    <source>
        <dbReference type="ARBA" id="ARBA00023125"/>
    </source>
</evidence>
<evidence type="ECO:0000256" key="3">
    <source>
        <dbReference type="ARBA" id="ARBA00023163"/>
    </source>
</evidence>
<dbReference type="InterPro" id="IPR009057">
    <property type="entry name" value="Homeodomain-like_sf"/>
</dbReference>
<dbReference type="InterPro" id="IPR036271">
    <property type="entry name" value="Tet_transcr_reg_TetR-rel_C_sf"/>
</dbReference>
<feature type="DNA-binding region" description="H-T-H motif" evidence="4">
    <location>
        <begin position="36"/>
        <end position="55"/>
    </location>
</feature>
<dbReference type="Gene3D" id="1.10.10.60">
    <property type="entry name" value="Homeodomain-like"/>
    <property type="match status" value="1"/>
</dbReference>
<dbReference type="Pfam" id="PF16925">
    <property type="entry name" value="TetR_C_13"/>
    <property type="match status" value="1"/>
</dbReference>
<dbReference type="PANTHER" id="PTHR47506:SF10">
    <property type="entry name" value="TRANSCRIPTIONAL REGULATORY PROTEIN"/>
    <property type="match status" value="1"/>
</dbReference>
<evidence type="ECO:0000256" key="4">
    <source>
        <dbReference type="PROSITE-ProRule" id="PRU00335"/>
    </source>
</evidence>
<protein>
    <submittedName>
        <fullName evidence="6">TetR/AcrR family transcriptional regulator</fullName>
    </submittedName>
</protein>
<dbReference type="SUPFAM" id="SSF48498">
    <property type="entry name" value="Tetracyclin repressor-like, C-terminal domain"/>
    <property type="match status" value="1"/>
</dbReference>
<evidence type="ECO:0000313" key="6">
    <source>
        <dbReference type="EMBL" id="MFC3763766.1"/>
    </source>
</evidence>
<dbReference type="Gene3D" id="1.10.357.10">
    <property type="entry name" value="Tetracycline Repressor, domain 2"/>
    <property type="match status" value="1"/>
</dbReference>
<dbReference type="PANTHER" id="PTHR47506">
    <property type="entry name" value="TRANSCRIPTIONAL REGULATORY PROTEIN"/>
    <property type="match status" value="1"/>
</dbReference>
<evidence type="ECO:0000256" key="1">
    <source>
        <dbReference type="ARBA" id="ARBA00023015"/>
    </source>
</evidence>
<dbReference type="InterPro" id="IPR011075">
    <property type="entry name" value="TetR_C"/>
</dbReference>
<comment type="caution">
    <text evidence="6">The sequence shown here is derived from an EMBL/GenBank/DDBJ whole genome shotgun (WGS) entry which is preliminary data.</text>
</comment>
<accession>A0ABV7YEK9</accession>
<feature type="domain" description="HTH tetR-type" evidence="5">
    <location>
        <begin position="13"/>
        <end position="73"/>
    </location>
</feature>
<name>A0ABV7YEK9_9ACTN</name>
<dbReference type="InterPro" id="IPR001647">
    <property type="entry name" value="HTH_TetR"/>
</dbReference>
<dbReference type="Proteomes" id="UP001595699">
    <property type="component" value="Unassembled WGS sequence"/>
</dbReference>
<keyword evidence="3" id="KW-0804">Transcription</keyword>
<dbReference type="PROSITE" id="PS50977">
    <property type="entry name" value="HTH_TETR_2"/>
    <property type="match status" value="1"/>
</dbReference>
<gene>
    <name evidence="6" type="ORF">ACFOUW_23205</name>
</gene>
<keyword evidence="2 4" id="KW-0238">DNA-binding</keyword>